<reference evidence="3 4" key="1">
    <citation type="submission" date="2024-09" db="EMBL/GenBank/DDBJ databases">
        <authorList>
            <person name="Sun Q."/>
            <person name="Mori K."/>
        </authorList>
    </citation>
    <scope>NUCLEOTIDE SEQUENCE [LARGE SCALE GENOMIC DNA]</scope>
    <source>
        <strain evidence="3 4">NCAIM B.02340</strain>
    </source>
</reference>
<accession>A0ABV6Q0V8</accession>
<protein>
    <recommendedName>
        <fullName evidence="5">Intrinsic membrane protein PufX</fullName>
    </recommendedName>
</protein>
<evidence type="ECO:0000313" key="4">
    <source>
        <dbReference type="Proteomes" id="UP001589830"/>
    </source>
</evidence>
<evidence type="ECO:0000256" key="1">
    <source>
        <dbReference type="SAM" id="MobiDB-lite"/>
    </source>
</evidence>
<organism evidence="3 4">
    <name type="scientific">Thermus composti</name>
    <dbReference type="NCBI Taxonomy" id="532059"/>
    <lineage>
        <taxon>Bacteria</taxon>
        <taxon>Thermotogati</taxon>
        <taxon>Deinococcota</taxon>
        <taxon>Deinococci</taxon>
        <taxon>Thermales</taxon>
        <taxon>Thermaceae</taxon>
        <taxon>Thermus</taxon>
    </lineage>
</organism>
<comment type="caution">
    <text evidence="3">The sequence shown here is derived from an EMBL/GenBank/DDBJ whole genome shotgun (WGS) entry which is preliminary data.</text>
</comment>
<keyword evidence="4" id="KW-1185">Reference proteome</keyword>
<gene>
    <name evidence="3" type="ORF">ACFFFP_06035</name>
</gene>
<name>A0ABV6Q0V8_9DEIN</name>
<evidence type="ECO:0008006" key="5">
    <source>
        <dbReference type="Google" id="ProtNLM"/>
    </source>
</evidence>
<keyword evidence="2" id="KW-1133">Transmembrane helix</keyword>
<feature type="transmembrane region" description="Helical" evidence="2">
    <location>
        <begin position="21"/>
        <end position="43"/>
    </location>
</feature>
<dbReference type="Proteomes" id="UP001589830">
    <property type="component" value="Unassembled WGS sequence"/>
</dbReference>
<proteinExistence type="predicted"/>
<sequence length="69" mass="7414">MGEKVEVVQNRVSLWQAYKQGVGVGLGVLTVYILALALLAFLATKALTPSDLAPQPEPKEGRTCSNSWV</sequence>
<evidence type="ECO:0000313" key="3">
    <source>
        <dbReference type="EMBL" id="MFC0595724.1"/>
    </source>
</evidence>
<evidence type="ECO:0000256" key="2">
    <source>
        <dbReference type="SAM" id="Phobius"/>
    </source>
</evidence>
<feature type="region of interest" description="Disordered" evidence="1">
    <location>
        <begin position="49"/>
        <end position="69"/>
    </location>
</feature>
<dbReference type="RefSeq" id="WP_188848055.1">
    <property type="nucleotide sequence ID" value="NZ_BMPJ01000030.1"/>
</dbReference>
<keyword evidence="2" id="KW-0472">Membrane</keyword>
<dbReference type="EMBL" id="JBHLTW010000026">
    <property type="protein sequence ID" value="MFC0595724.1"/>
    <property type="molecule type" value="Genomic_DNA"/>
</dbReference>
<keyword evidence="2" id="KW-0812">Transmembrane</keyword>